<dbReference type="Proteomes" id="UP001165190">
    <property type="component" value="Unassembled WGS sequence"/>
</dbReference>
<dbReference type="AlphaFoldDB" id="A0A9W7HU45"/>
<accession>A0A9W7HU45</accession>
<evidence type="ECO:0000313" key="1">
    <source>
        <dbReference type="EMBL" id="GMI83518.1"/>
    </source>
</evidence>
<comment type="caution">
    <text evidence="1">The sequence shown here is derived from an EMBL/GenBank/DDBJ whole genome shotgun (WGS) entry which is preliminary data.</text>
</comment>
<organism evidence="1 2">
    <name type="scientific">Hibiscus trionum</name>
    <name type="common">Flower of an hour</name>
    <dbReference type="NCBI Taxonomy" id="183268"/>
    <lineage>
        <taxon>Eukaryota</taxon>
        <taxon>Viridiplantae</taxon>
        <taxon>Streptophyta</taxon>
        <taxon>Embryophyta</taxon>
        <taxon>Tracheophyta</taxon>
        <taxon>Spermatophyta</taxon>
        <taxon>Magnoliopsida</taxon>
        <taxon>eudicotyledons</taxon>
        <taxon>Gunneridae</taxon>
        <taxon>Pentapetalae</taxon>
        <taxon>rosids</taxon>
        <taxon>malvids</taxon>
        <taxon>Malvales</taxon>
        <taxon>Malvaceae</taxon>
        <taxon>Malvoideae</taxon>
        <taxon>Hibiscus</taxon>
    </lineage>
</organism>
<proteinExistence type="predicted"/>
<keyword evidence="2" id="KW-1185">Reference proteome</keyword>
<evidence type="ECO:0000313" key="2">
    <source>
        <dbReference type="Proteomes" id="UP001165190"/>
    </source>
</evidence>
<name>A0A9W7HU45_HIBTR</name>
<dbReference type="EMBL" id="BSYR01000019">
    <property type="protein sequence ID" value="GMI83518.1"/>
    <property type="molecule type" value="Genomic_DNA"/>
</dbReference>
<sequence length="75" mass="8213">MIFSLRLEVRLSSELICSRRWSSRQPGSGSLHGSDLLFMPLQPSSSPDLDVSLLLDVFAASRSSPICSGDSRNDM</sequence>
<protein>
    <submittedName>
        <fullName evidence="1">Uncharacterized protein</fullName>
    </submittedName>
</protein>
<gene>
    <name evidence="1" type="ORF">HRI_002021100</name>
</gene>
<reference evidence="1" key="1">
    <citation type="submission" date="2023-05" db="EMBL/GenBank/DDBJ databases">
        <title>Genome and transcriptome analyses reveal genes involved in the formation of fine ridges on petal epidermal cells in Hibiscus trionum.</title>
        <authorList>
            <person name="Koshimizu S."/>
            <person name="Masuda S."/>
            <person name="Ishii T."/>
            <person name="Shirasu K."/>
            <person name="Hoshino A."/>
            <person name="Arita M."/>
        </authorList>
    </citation>
    <scope>NUCLEOTIDE SEQUENCE</scope>
    <source>
        <strain evidence="1">Hamamatsu line</strain>
    </source>
</reference>